<protein>
    <submittedName>
        <fullName evidence="2">Uncharacterized protein</fullName>
    </submittedName>
</protein>
<evidence type="ECO:0000313" key="2">
    <source>
        <dbReference type="EMBL" id="MBN9669144.1"/>
    </source>
</evidence>
<reference evidence="2" key="1">
    <citation type="submission" date="2020-12" db="EMBL/GenBank/DDBJ databases">
        <title>Oil enriched cultivation method for isolating marine PHA-producing bacteria.</title>
        <authorList>
            <person name="Zheng W."/>
            <person name="Yu S."/>
            <person name="Huang Y."/>
        </authorList>
    </citation>
    <scope>NUCLEOTIDE SEQUENCE</scope>
    <source>
        <strain evidence="2">SY-2-12</strain>
    </source>
</reference>
<proteinExistence type="predicted"/>
<gene>
    <name evidence="2" type="ORF">JF539_02265</name>
</gene>
<dbReference type="RefSeq" id="WP_207138736.1">
    <property type="nucleotide sequence ID" value="NZ_JAEKJZ010000001.1"/>
</dbReference>
<evidence type="ECO:0000256" key="1">
    <source>
        <dbReference type="SAM" id="Phobius"/>
    </source>
</evidence>
<dbReference type="EMBL" id="JAEKJZ010000001">
    <property type="protein sequence ID" value="MBN9669144.1"/>
    <property type="molecule type" value="Genomic_DNA"/>
</dbReference>
<evidence type="ECO:0000313" key="3">
    <source>
        <dbReference type="Proteomes" id="UP000664096"/>
    </source>
</evidence>
<feature type="transmembrane region" description="Helical" evidence="1">
    <location>
        <begin position="185"/>
        <end position="204"/>
    </location>
</feature>
<keyword evidence="1" id="KW-0812">Transmembrane</keyword>
<dbReference type="AlphaFoldDB" id="A0A939ECL4"/>
<keyword evidence="1" id="KW-0472">Membrane</keyword>
<accession>A0A939ECL4</accession>
<feature type="transmembrane region" description="Helical" evidence="1">
    <location>
        <begin position="78"/>
        <end position="98"/>
    </location>
</feature>
<name>A0A939ECL4_9HYPH</name>
<organism evidence="2 3">
    <name type="scientific">Roseibium aggregatum</name>
    <dbReference type="NCBI Taxonomy" id="187304"/>
    <lineage>
        <taxon>Bacteria</taxon>
        <taxon>Pseudomonadati</taxon>
        <taxon>Pseudomonadota</taxon>
        <taxon>Alphaproteobacteria</taxon>
        <taxon>Hyphomicrobiales</taxon>
        <taxon>Stappiaceae</taxon>
        <taxon>Roseibium</taxon>
    </lineage>
</organism>
<sequence>MPISSKKIVIVDEEIEKRVSDALSEINSLNLGELLNQDLEKSRNYFVFVSFFSLLLFMSDLSALKIFDLEVEVLVTQYLLFSSFLLVVTFCFGVYYHVNATAEFLGKRAARANARLKLRLLGEEITEKRKRILHAAEREIAIASKSNHLDDKSAPLRAKEYAKIEMQEILEVDSSFKRQLDRSKFIHSFIIWSCFVIVTIGYFFRNYQEISKLEETKKIIEFLVKLLN</sequence>
<keyword evidence="1" id="KW-1133">Transmembrane helix</keyword>
<comment type="caution">
    <text evidence="2">The sequence shown here is derived from an EMBL/GenBank/DDBJ whole genome shotgun (WGS) entry which is preliminary data.</text>
</comment>
<feature type="transmembrane region" description="Helical" evidence="1">
    <location>
        <begin position="45"/>
        <end position="66"/>
    </location>
</feature>
<dbReference type="Proteomes" id="UP000664096">
    <property type="component" value="Unassembled WGS sequence"/>
</dbReference>